<dbReference type="Gene3D" id="3.40.50.1820">
    <property type="entry name" value="alpha/beta hydrolase"/>
    <property type="match status" value="1"/>
</dbReference>
<dbReference type="InterPro" id="IPR050583">
    <property type="entry name" value="Mycobacterial_A85_antigen"/>
</dbReference>
<dbReference type="InterPro" id="IPR029058">
    <property type="entry name" value="AB_hydrolase_fold"/>
</dbReference>
<sequence length="360" mass="39711">MGWVDGRLTFRYADPQRRLAGVSLAQHAGLPREVLEFDYRDQAWHLDLRAPAAWRLEYQLRLRHLDGREETVNDPDNPARVGGAFGDKSVLHRADYVEPAWLDLPGARGTWRELTVPAPTLDADIHARTWSPPSAGERVLVANDGPEYDKLADLGHYAAAMVGSGSLPPFHLVLLAPGDRDNWYSANNAYMAALTGPVLTRLRRELGFTGKITGIGASLGGLAMLHAQRRAPAAFAGLFLQSGSFFRPRLDPQESGFRYFNRITRFTGPVVASEFAAHPVPTLLTCGTVEENLTNNREMAEALARTGYPAELVEVPDGHHFTAWRDAFDPHLTRLLARSWGETSWSLGSWGPGAWGSRAL</sequence>
<dbReference type="PANTHER" id="PTHR48098">
    <property type="entry name" value="ENTEROCHELIN ESTERASE-RELATED"/>
    <property type="match status" value="1"/>
</dbReference>
<dbReference type="RefSeq" id="WP_203710044.1">
    <property type="nucleotide sequence ID" value="NZ_BONE01000001.1"/>
</dbReference>
<dbReference type="Proteomes" id="UP000604117">
    <property type="component" value="Unassembled WGS sequence"/>
</dbReference>
<dbReference type="PANTHER" id="PTHR48098:SF6">
    <property type="entry name" value="FERRI-BACILLIBACTIN ESTERASE BESA"/>
    <property type="match status" value="1"/>
</dbReference>
<proteinExistence type="predicted"/>
<gene>
    <name evidence="1" type="ORF">Asi02nite_00970</name>
</gene>
<dbReference type="Pfam" id="PF00756">
    <property type="entry name" value="Esterase"/>
    <property type="match status" value="1"/>
</dbReference>
<reference evidence="1 2" key="1">
    <citation type="submission" date="2021-01" db="EMBL/GenBank/DDBJ databases">
        <title>Whole genome shotgun sequence of Asanoa siamensis NBRC 107932.</title>
        <authorList>
            <person name="Komaki H."/>
            <person name="Tamura T."/>
        </authorList>
    </citation>
    <scope>NUCLEOTIDE SEQUENCE [LARGE SCALE GENOMIC DNA]</scope>
    <source>
        <strain evidence="1 2">NBRC 107932</strain>
    </source>
</reference>
<accession>A0ABQ4CH11</accession>
<dbReference type="EMBL" id="BONE01000001">
    <property type="protein sequence ID" value="GIF70579.1"/>
    <property type="molecule type" value="Genomic_DNA"/>
</dbReference>
<dbReference type="SUPFAM" id="SSF53474">
    <property type="entry name" value="alpha/beta-Hydrolases"/>
    <property type="match status" value="1"/>
</dbReference>
<evidence type="ECO:0000313" key="1">
    <source>
        <dbReference type="EMBL" id="GIF70579.1"/>
    </source>
</evidence>
<protein>
    <recommendedName>
        <fullName evidence="3">Enterochelin esterase family protein</fullName>
    </recommendedName>
</protein>
<dbReference type="InterPro" id="IPR000801">
    <property type="entry name" value="Esterase-like"/>
</dbReference>
<organism evidence="1 2">
    <name type="scientific">Asanoa siamensis</name>
    <dbReference type="NCBI Taxonomy" id="926357"/>
    <lineage>
        <taxon>Bacteria</taxon>
        <taxon>Bacillati</taxon>
        <taxon>Actinomycetota</taxon>
        <taxon>Actinomycetes</taxon>
        <taxon>Micromonosporales</taxon>
        <taxon>Micromonosporaceae</taxon>
        <taxon>Asanoa</taxon>
    </lineage>
</organism>
<name>A0ABQ4CH11_9ACTN</name>
<keyword evidence="2" id="KW-1185">Reference proteome</keyword>
<evidence type="ECO:0000313" key="2">
    <source>
        <dbReference type="Proteomes" id="UP000604117"/>
    </source>
</evidence>
<evidence type="ECO:0008006" key="3">
    <source>
        <dbReference type="Google" id="ProtNLM"/>
    </source>
</evidence>
<comment type="caution">
    <text evidence="1">The sequence shown here is derived from an EMBL/GenBank/DDBJ whole genome shotgun (WGS) entry which is preliminary data.</text>
</comment>